<name>A0ABQ1ZVV3_9BACT</name>
<evidence type="ECO:0008006" key="4">
    <source>
        <dbReference type="Google" id="ProtNLM"/>
    </source>
</evidence>
<keyword evidence="3" id="KW-1185">Reference proteome</keyword>
<dbReference type="Proteomes" id="UP000637774">
    <property type="component" value="Unassembled WGS sequence"/>
</dbReference>
<evidence type="ECO:0000256" key="1">
    <source>
        <dbReference type="SAM" id="SignalP"/>
    </source>
</evidence>
<evidence type="ECO:0000313" key="2">
    <source>
        <dbReference type="EMBL" id="GGH78305.1"/>
    </source>
</evidence>
<organism evidence="2 3">
    <name type="scientific">Hymenobacter frigidus</name>
    <dbReference type="NCBI Taxonomy" id="1524095"/>
    <lineage>
        <taxon>Bacteria</taxon>
        <taxon>Pseudomonadati</taxon>
        <taxon>Bacteroidota</taxon>
        <taxon>Cytophagia</taxon>
        <taxon>Cytophagales</taxon>
        <taxon>Hymenobacteraceae</taxon>
        <taxon>Hymenobacter</taxon>
    </lineage>
</organism>
<reference evidence="3" key="1">
    <citation type="journal article" date="2019" name="Int. J. Syst. Evol. Microbiol.">
        <title>The Global Catalogue of Microorganisms (GCM) 10K type strain sequencing project: providing services to taxonomists for standard genome sequencing and annotation.</title>
        <authorList>
            <consortium name="The Broad Institute Genomics Platform"/>
            <consortium name="The Broad Institute Genome Sequencing Center for Infectious Disease"/>
            <person name="Wu L."/>
            <person name="Ma J."/>
        </authorList>
    </citation>
    <scope>NUCLEOTIDE SEQUENCE [LARGE SCALE GENOMIC DNA]</scope>
    <source>
        <strain evidence="3">CGMCC 1.14966</strain>
    </source>
</reference>
<protein>
    <recommendedName>
        <fullName evidence="4">DUF3558 domain-containing protein</fullName>
    </recommendedName>
</protein>
<comment type="caution">
    <text evidence="2">The sequence shown here is derived from an EMBL/GenBank/DDBJ whole genome shotgun (WGS) entry which is preliminary data.</text>
</comment>
<feature type="signal peptide" evidence="1">
    <location>
        <begin position="1"/>
        <end position="25"/>
    </location>
</feature>
<sequence length="198" mass="21001">MRNSSGTGFFFFAIAMFNPSFSLRAARVRAAVLASALYLGACSTGAPLEQASGGQGLSAAVPLDTTATLPTEACGLLTAREVAELTGQAVQQQAQGEACRFVEANQPASPEAVVLVSFRPAAAFQVAQAGNNLRRRNMLPVKGLGREAYYDEDHGDLYVQLPGRTLVIGLPRRVKDGSRERIAPELGRLAVARLAARR</sequence>
<accession>A0ABQ1ZVV3</accession>
<proteinExistence type="predicted"/>
<keyword evidence="1" id="KW-0732">Signal</keyword>
<feature type="chain" id="PRO_5045904310" description="DUF3558 domain-containing protein" evidence="1">
    <location>
        <begin position="26"/>
        <end position="198"/>
    </location>
</feature>
<dbReference type="EMBL" id="BMGY01000001">
    <property type="protein sequence ID" value="GGH78305.1"/>
    <property type="molecule type" value="Genomic_DNA"/>
</dbReference>
<gene>
    <name evidence="2" type="ORF">GCM10011495_00310</name>
</gene>
<evidence type="ECO:0000313" key="3">
    <source>
        <dbReference type="Proteomes" id="UP000637774"/>
    </source>
</evidence>